<dbReference type="PANTHER" id="PTHR44845:SF6">
    <property type="entry name" value="BETA-ALANINE-ACTIVATING ENZYME"/>
    <property type="match status" value="1"/>
</dbReference>
<dbReference type="SMART" id="SM01294">
    <property type="entry name" value="PKS_PP_betabranch"/>
    <property type="match status" value="1"/>
</dbReference>
<dbReference type="Proteomes" id="UP000245119">
    <property type="component" value="Linkage Group LG3"/>
</dbReference>
<keyword evidence="5" id="KW-1185">Reference proteome</keyword>
<dbReference type="SUPFAM" id="SSF51735">
    <property type="entry name" value="NAD(P)-binding Rossmann-fold domains"/>
    <property type="match status" value="1"/>
</dbReference>
<dbReference type="SMART" id="SM00823">
    <property type="entry name" value="PKS_PP"/>
    <property type="match status" value="1"/>
</dbReference>
<dbReference type="EMBL" id="PZQS01000003">
    <property type="protein sequence ID" value="PVD34402.1"/>
    <property type="molecule type" value="Genomic_DNA"/>
</dbReference>
<dbReference type="Pfam" id="PF07993">
    <property type="entry name" value="NAD_binding_4"/>
    <property type="match status" value="1"/>
</dbReference>
<dbReference type="InterPro" id="IPR036736">
    <property type="entry name" value="ACP-like_sf"/>
</dbReference>
<dbReference type="InterPro" id="IPR009081">
    <property type="entry name" value="PP-bd_ACP"/>
</dbReference>
<keyword evidence="1" id="KW-0596">Phosphopantetheine</keyword>
<comment type="caution">
    <text evidence="4">The sequence shown here is derived from an EMBL/GenBank/DDBJ whole genome shotgun (WGS) entry which is preliminary data.</text>
</comment>
<dbReference type="InterPro" id="IPR042099">
    <property type="entry name" value="ANL_N_sf"/>
</dbReference>
<dbReference type="OrthoDB" id="416786at2759"/>
<keyword evidence="2" id="KW-0597">Phosphoprotein</keyword>
<dbReference type="Pfam" id="PF13193">
    <property type="entry name" value="AMP-binding_C"/>
    <property type="match status" value="1"/>
</dbReference>
<name>A0A2T7PLY5_POMCA</name>
<dbReference type="Pfam" id="PF00550">
    <property type="entry name" value="PP-binding"/>
    <property type="match status" value="1"/>
</dbReference>
<dbReference type="SUPFAM" id="SSF56801">
    <property type="entry name" value="Acetyl-CoA synthetase-like"/>
    <property type="match status" value="1"/>
</dbReference>
<dbReference type="Gene3D" id="3.30.300.30">
    <property type="match status" value="1"/>
</dbReference>
<dbReference type="AlphaFoldDB" id="A0A2T7PLY5"/>
<dbReference type="GO" id="GO:0031177">
    <property type="term" value="F:phosphopantetheine binding"/>
    <property type="evidence" value="ECO:0007669"/>
    <property type="project" value="InterPro"/>
</dbReference>
<dbReference type="InterPro" id="IPR036291">
    <property type="entry name" value="NAD(P)-bd_dom_sf"/>
</dbReference>
<dbReference type="PROSITE" id="PS50075">
    <property type="entry name" value="CARRIER"/>
    <property type="match status" value="1"/>
</dbReference>
<dbReference type="InterPro" id="IPR025110">
    <property type="entry name" value="AMP-bd_C"/>
</dbReference>
<proteinExistence type="predicted"/>
<accession>A0A2T7PLY5</accession>
<organism evidence="4 5">
    <name type="scientific">Pomacea canaliculata</name>
    <name type="common">Golden apple snail</name>
    <dbReference type="NCBI Taxonomy" id="400727"/>
    <lineage>
        <taxon>Eukaryota</taxon>
        <taxon>Metazoa</taxon>
        <taxon>Spiralia</taxon>
        <taxon>Lophotrochozoa</taxon>
        <taxon>Mollusca</taxon>
        <taxon>Gastropoda</taxon>
        <taxon>Caenogastropoda</taxon>
        <taxon>Architaenioglossa</taxon>
        <taxon>Ampullarioidea</taxon>
        <taxon>Ampullariidae</taxon>
        <taxon>Pomacea</taxon>
    </lineage>
</organism>
<dbReference type="InterPro" id="IPR045851">
    <property type="entry name" value="AMP-bd_C_sf"/>
</dbReference>
<dbReference type="InterPro" id="IPR013120">
    <property type="entry name" value="FAR_NAD-bd"/>
</dbReference>
<sequence>MTKQIWFCGEVVTMSLLKRCISTLPWIHFINLYSISECHDVAFVDLTDYYQKNKESMMARKFSPAGKVLPGVHIAIIGDEGKPLPVGIYVGGPTLARGYINRPEQQAQRFIPLLEGMPASYGDRLYRTGDWGYMLSDGSLEICGRCDTMVKIRGYSIEVQAVEAALLALPMVHACTVLVSGEEGEDKFLVAYIVKKEKTTKKEIRGELKRRLPFYMIPAYFVFLQSIPIVSTTGKLDKKALPPFDRNHSDDVQAEGRPSTAMEENLAAIWREVLRIQDIDIHESFFDMGGHSLLATELQQRIKEKFGVSMPVRELFTYPTVSLLSQYIEAMQSNGHDNSSRSSPLDKILTCNGDHGCSACRLDIQLRAFWRTFLHRHHFSKGRVLLTGATGFLGAFLLKEMLLNSELLVYCLVRELPNQDLMDRIKETMRKYSILANDSKRATEEQTSMESLFRKRVIAMKGNVALMKLGLSDDDYNYLTTETDFIVHAAANVNLAYPYSALHGPNVLGTENIILFSSTGKIKPIHYISTNGVFPHNMKGCTEDADVSDQWPYLTDGYSQSKWVAEQLVHRAGQRACPSPFTGWVRMRSICTSLTSPRSSPHLSPSALLEHRVASPCNDISSSG</sequence>
<reference evidence="4 5" key="1">
    <citation type="submission" date="2018-04" db="EMBL/GenBank/DDBJ databases">
        <title>The genome of golden apple snail Pomacea canaliculata provides insight into stress tolerance and invasive adaptation.</title>
        <authorList>
            <person name="Liu C."/>
            <person name="Liu B."/>
            <person name="Ren Y."/>
            <person name="Zhang Y."/>
            <person name="Wang H."/>
            <person name="Li S."/>
            <person name="Jiang F."/>
            <person name="Yin L."/>
            <person name="Zhang G."/>
            <person name="Qian W."/>
            <person name="Fan W."/>
        </authorList>
    </citation>
    <scope>NUCLEOTIDE SEQUENCE [LARGE SCALE GENOMIC DNA]</scope>
    <source>
        <strain evidence="4">SZHN2017</strain>
        <tissue evidence="4">Muscle</tissue>
    </source>
</reference>
<dbReference type="STRING" id="400727.A0A2T7PLY5"/>
<dbReference type="Gene3D" id="1.10.1200.10">
    <property type="entry name" value="ACP-like"/>
    <property type="match status" value="1"/>
</dbReference>
<dbReference type="FunFam" id="1.10.1200.10:FF:000005">
    <property type="entry name" value="Nonribosomal peptide synthetase 1"/>
    <property type="match status" value="1"/>
</dbReference>
<protein>
    <recommendedName>
        <fullName evidence="3">Carrier domain-containing protein</fullName>
    </recommendedName>
</protein>
<dbReference type="Gene3D" id="3.40.50.720">
    <property type="entry name" value="NAD(P)-binding Rossmann-like Domain"/>
    <property type="match status" value="1"/>
</dbReference>
<evidence type="ECO:0000256" key="2">
    <source>
        <dbReference type="ARBA" id="ARBA00022553"/>
    </source>
</evidence>
<dbReference type="SUPFAM" id="SSF47336">
    <property type="entry name" value="ACP-like"/>
    <property type="match status" value="1"/>
</dbReference>
<feature type="domain" description="Carrier" evidence="3">
    <location>
        <begin position="257"/>
        <end position="332"/>
    </location>
</feature>
<dbReference type="PANTHER" id="PTHR44845">
    <property type="entry name" value="CARRIER DOMAIN-CONTAINING PROTEIN"/>
    <property type="match status" value="1"/>
</dbReference>
<evidence type="ECO:0000313" key="5">
    <source>
        <dbReference type="Proteomes" id="UP000245119"/>
    </source>
</evidence>
<evidence type="ECO:0000259" key="3">
    <source>
        <dbReference type="PROSITE" id="PS50075"/>
    </source>
</evidence>
<dbReference type="InterPro" id="IPR020806">
    <property type="entry name" value="PKS_PP-bd"/>
</dbReference>
<evidence type="ECO:0000256" key="1">
    <source>
        <dbReference type="ARBA" id="ARBA00022450"/>
    </source>
</evidence>
<gene>
    <name evidence="4" type="ORF">C0Q70_05674</name>
</gene>
<evidence type="ECO:0000313" key="4">
    <source>
        <dbReference type="EMBL" id="PVD34402.1"/>
    </source>
</evidence>
<dbReference type="Gene3D" id="3.40.50.12780">
    <property type="entry name" value="N-terminal domain of ligase-like"/>
    <property type="match status" value="1"/>
</dbReference>